<evidence type="ECO:0000256" key="3">
    <source>
        <dbReference type="ARBA" id="ARBA00022837"/>
    </source>
</evidence>
<comment type="subcellular location">
    <subcellularLocation>
        <location evidence="1">Membrane</location>
    </subcellularLocation>
</comment>
<dbReference type="Proteomes" id="UP000887565">
    <property type="component" value="Unplaced"/>
</dbReference>
<keyword evidence="2" id="KW-0677">Repeat</keyword>
<keyword evidence="4" id="KW-0472">Membrane</keyword>
<dbReference type="PROSITE" id="PS00232">
    <property type="entry name" value="CADHERIN_1"/>
    <property type="match status" value="1"/>
</dbReference>
<proteinExistence type="predicted"/>
<keyword evidence="3 5" id="KW-0106">Calcium</keyword>
<dbReference type="PROSITE" id="PS50268">
    <property type="entry name" value="CADHERIN_2"/>
    <property type="match status" value="1"/>
</dbReference>
<dbReference type="GO" id="GO:0005509">
    <property type="term" value="F:calcium ion binding"/>
    <property type="evidence" value="ECO:0007669"/>
    <property type="project" value="UniProtKB-UniRule"/>
</dbReference>
<dbReference type="GO" id="GO:0007156">
    <property type="term" value="P:homophilic cell adhesion via plasma membrane adhesion molecules"/>
    <property type="evidence" value="ECO:0007669"/>
    <property type="project" value="InterPro"/>
</dbReference>
<dbReference type="SUPFAM" id="SSF49313">
    <property type="entry name" value="Cadherin-like"/>
    <property type="match status" value="1"/>
</dbReference>
<dbReference type="Gene3D" id="2.60.40.60">
    <property type="entry name" value="Cadherins"/>
    <property type="match status" value="1"/>
</dbReference>
<evidence type="ECO:0000256" key="4">
    <source>
        <dbReference type="ARBA" id="ARBA00023136"/>
    </source>
</evidence>
<reference evidence="8" key="1">
    <citation type="submission" date="2022-11" db="UniProtKB">
        <authorList>
            <consortium name="WormBaseParasite"/>
        </authorList>
    </citation>
    <scope>IDENTIFICATION</scope>
</reference>
<dbReference type="AlphaFoldDB" id="A0A915HMG3"/>
<name>A0A915HMG3_ROMCU</name>
<dbReference type="GO" id="GO:0005886">
    <property type="term" value="C:plasma membrane"/>
    <property type="evidence" value="ECO:0007669"/>
    <property type="project" value="InterPro"/>
</dbReference>
<organism evidence="7 8">
    <name type="scientific">Romanomermis culicivorax</name>
    <name type="common">Nematode worm</name>
    <dbReference type="NCBI Taxonomy" id="13658"/>
    <lineage>
        <taxon>Eukaryota</taxon>
        <taxon>Metazoa</taxon>
        <taxon>Ecdysozoa</taxon>
        <taxon>Nematoda</taxon>
        <taxon>Enoplea</taxon>
        <taxon>Dorylaimia</taxon>
        <taxon>Mermithida</taxon>
        <taxon>Mermithoidea</taxon>
        <taxon>Mermithidae</taxon>
        <taxon>Romanomermis</taxon>
    </lineage>
</organism>
<dbReference type="InterPro" id="IPR020894">
    <property type="entry name" value="Cadherin_CS"/>
</dbReference>
<accession>A0A915HMG3</accession>
<dbReference type="InterPro" id="IPR015919">
    <property type="entry name" value="Cadherin-like_sf"/>
</dbReference>
<evidence type="ECO:0000256" key="2">
    <source>
        <dbReference type="ARBA" id="ARBA00022737"/>
    </source>
</evidence>
<evidence type="ECO:0000313" key="7">
    <source>
        <dbReference type="Proteomes" id="UP000887565"/>
    </source>
</evidence>
<feature type="domain" description="Cadherin" evidence="6">
    <location>
        <begin position="43"/>
        <end position="160"/>
    </location>
</feature>
<protein>
    <submittedName>
        <fullName evidence="8">Cadherin domain-containing protein</fullName>
    </submittedName>
</protein>
<dbReference type="InterPro" id="IPR002126">
    <property type="entry name" value="Cadherin-like_dom"/>
</dbReference>
<evidence type="ECO:0000256" key="5">
    <source>
        <dbReference type="PROSITE-ProRule" id="PRU00043"/>
    </source>
</evidence>
<keyword evidence="7" id="KW-1185">Reference proteome</keyword>
<dbReference type="WBParaSite" id="nRc.2.0.1.t02532-RA">
    <property type="protein sequence ID" value="nRc.2.0.1.t02532-RA"/>
    <property type="gene ID" value="nRc.2.0.1.g02532"/>
</dbReference>
<evidence type="ECO:0000256" key="1">
    <source>
        <dbReference type="ARBA" id="ARBA00004370"/>
    </source>
</evidence>
<evidence type="ECO:0000313" key="8">
    <source>
        <dbReference type="WBParaSite" id="nRc.2.0.1.t02532-RA"/>
    </source>
</evidence>
<evidence type="ECO:0000259" key="6">
    <source>
        <dbReference type="PROSITE" id="PS50268"/>
    </source>
</evidence>
<sequence>MTVVKKATTTQLPEVITMTTGQSSTTDELSGLTNNDESTIKFSHKSSSVTIPEDADVDYLVQILPVENKPPKHDSVYCNIVGGNVQDAFVIYTNAAGNCEIRVRYPNILDRETSENHILNVTVGFPDSQSSGTVTSGMHAYDYTLLTVTLSDVNDNAPRFLYPDLESERQRTYFGVLDLHAKEFTTAVKVK</sequence>